<accession>A0A8A3PRS2</accession>
<proteinExistence type="predicted"/>
<organism evidence="1 2">
    <name type="scientific">Monilinia vaccinii-corymbosi</name>
    <dbReference type="NCBI Taxonomy" id="61207"/>
    <lineage>
        <taxon>Eukaryota</taxon>
        <taxon>Fungi</taxon>
        <taxon>Dikarya</taxon>
        <taxon>Ascomycota</taxon>
        <taxon>Pezizomycotina</taxon>
        <taxon>Leotiomycetes</taxon>
        <taxon>Helotiales</taxon>
        <taxon>Sclerotiniaceae</taxon>
        <taxon>Monilinia</taxon>
    </lineage>
</organism>
<reference evidence="1" key="1">
    <citation type="submission" date="2020-10" db="EMBL/GenBank/DDBJ databases">
        <title>Genome Sequence of Monilinia vaccinii-corymbosi Sheds Light on Mummy Berry Disease Infection of Blueberry and Mating Type.</title>
        <authorList>
            <person name="Yow A.G."/>
            <person name="Zhang Y."/>
            <person name="Bansal K."/>
            <person name="Eacker S.M."/>
            <person name="Sullivan S."/>
            <person name="Liachko I."/>
            <person name="Cubeta M.A."/>
            <person name="Rollins J.A."/>
            <person name="Ashrafi H."/>
        </authorList>
    </citation>
    <scope>NUCLEOTIDE SEQUENCE</scope>
    <source>
        <strain evidence="1">RL-1</strain>
    </source>
</reference>
<protein>
    <submittedName>
        <fullName evidence="1">Uncharacterized protein</fullName>
    </submittedName>
</protein>
<sequence>MESTSVGIVRISPYDAIGRKKNGRGYKGAEAALGAAKYLHDPYKTLLVLCPYMFTGTEGTR</sequence>
<gene>
    <name evidence="1" type="ORF">DSL72_008822</name>
</gene>
<name>A0A8A3PRS2_9HELO</name>
<keyword evidence="2" id="KW-1185">Reference proteome</keyword>
<dbReference type="Proteomes" id="UP000672032">
    <property type="component" value="Chromosome 9"/>
</dbReference>
<dbReference type="EMBL" id="CP063413">
    <property type="protein sequence ID" value="QSZ37723.1"/>
    <property type="molecule type" value="Genomic_DNA"/>
</dbReference>
<dbReference type="AlphaFoldDB" id="A0A8A3PRS2"/>
<evidence type="ECO:0000313" key="2">
    <source>
        <dbReference type="Proteomes" id="UP000672032"/>
    </source>
</evidence>
<evidence type="ECO:0000313" key="1">
    <source>
        <dbReference type="EMBL" id="QSZ37723.1"/>
    </source>
</evidence>